<accession>A0ABU8I664</accession>
<dbReference type="Proteomes" id="UP001363035">
    <property type="component" value="Unassembled WGS sequence"/>
</dbReference>
<dbReference type="GO" id="GO:0016740">
    <property type="term" value="F:transferase activity"/>
    <property type="evidence" value="ECO:0007669"/>
    <property type="project" value="UniProtKB-KW"/>
</dbReference>
<reference evidence="4 5" key="1">
    <citation type="submission" date="2024-01" db="EMBL/GenBank/DDBJ databases">
        <title>Sphingobacterium tenebrionis sp. nov., a novel endophyte isolated from tenebrio molitor intestines.</title>
        <authorList>
            <person name="Zhang C."/>
        </authorList>
    </citation>
    <scope>NUCLEOTIDE SEQUENCE [LARGE SCALE GENOMIC DNA]</scope>
    <source>
        <strain evidence="4 5">PU5-4</strain>
    </source>
</reference>
<dbReference type="EMBL" id="JAYLLN010000021">
    <property type="protein sequence ID" value="MEI5985207.1"/>
    <property type="molecule type" value="Genomic_DNA"/>
</dbReference>
<keyword evidence="5" id="KW-1185">Reference proteome</keyword>
<organism evidence="4 5">
    <name type="scientific">Sphingobacterium tenebrionis</name>
    <dbReference type="NCBI Taxonomy" id="3111775"/>
    <lineage>
        <taxon>Bacteria</taxon>
        <taxon>Pseudomonadati</taxon>
        <taxon>Bacteroidota</taxon>
        <taxon>Sphingobacteriia</taxon>
        <taxon>Sphingobacteriales</taxon>
        <taxon>Sphingobacteriaceae</taxon>
        <taxon>Sphingobacterium</taxon>
    </lineage>
</organism>
<dbReference type="Gene3D" id="3.90.550.10">
    <property type="entry name" value="Spore Coat Polysaccharide Biosynthesis Protein SpsA, Chain A"/>
    <property type="match status" value="1"/>
</dbReference>
<evidence type="ECO:0000256" key="3">
    <source>
        <dbReference type="ARBA" id="ARBA00022723"/>
    </source>
</evidence>
<dbReference type="RefSeq" id="WP_134776373.1">
    <property type="nucleotide sequence ID" value="NZ_JAYLLN010000021.1"/>
</dbReference>
<proteinExistence type="predicted"/>
<dbReference type="InterPro" id="IPR002495">
    <property type="entry name" value="Glyco_trans_8"/>
</dbReference>
<dbReference type="SUPFAM" id="SSF53448">
    <property type="entry name" value="Nucleotide-diphospho-sugar transferases"/>
    <property type="match status" value="1"/>
</dbReference>
<evidence type="ECO:0000313" key="5">
    <source>
        <dbReference type="Proteomes" id="UP001363035"/>
    </source>
</evidence>
<dbReference type="CDD" id="cd04194">
    <property type="entry name" value="GT8_A4GalT_like"/>
    <property type="match status" value="1"/>
</dbReference>
<protein>
    <submittedName>
        <fullName evidence="4">Glycosyltransferase family 8 protein</fullName>
        <ecNumber evidence="4">2.-.-.-</ecNumber>
    </submittedName>
</protein>
<name>A0ABU8I664_9SPHI</name>
<evidence type="ECO:0000313" key="4">
    <source>
        <dbReference type="EMBL" id="MEI5985207.1"/>
    </source>
</evidence>
<keyword evidence="1" id="KW-0328">Glycosyltransferase</keyword>
<dbReference type="InterPro" id="IPR050748">
    <property type="entry name" value="Glycosyltrans_8_dom-fam"/>
</dbReference>
<comment type="caution">
    <text evidence="4">The sequence shown here is derived from an EMBL/GenBank/DDBJ whole genome shotgun (WGS) entry which is preliminary data.</text>
</comment>
<sequence length="308" mass="36181">MKKITPIALAFTPNYFIPAVTCISSILKNSSPTAIYEVICLLTEELASDQIKLLDNFDPKRLTLKFINLSGALEGVYIDERYTIAASFRLLLPEILKNYEQVLYLDCDIIVRNDLNQLYHTVDLKNYYLAAVYEAALDSQKPYLKQIGCEPGYYFNSGFLIMNLNKMRADNLSTTLIDGLKVPYLQFPDQDVLNMYCKGKVLGLEPIYNSIRTYFLPQYKREFLRRYKLEDWEKVQHHGNIHYTGAKPWNNQTVKFNIWWQYYNKLPLVYKKQWRTNQKMEMLSKLLSFPIIGNLYEYVINGYRNLKA</sequence>
<dbReference type="Pfam" id="PF01501">
    <property type="entry name" value="Glyco_transf_8"/>
    <property type="match status" value="1"/>
</dbReference>
<keyword evidence="2 4" id="KW-0808">Transferase</keyword>
<evidence type="ECO:0000256" key="2">
    <source>
        <dbReference type="ARBA" id="ARBA00022679"/>
    </source>
</evidence>
<dbReference type="EC" id="2.-.-.-" evidence="4"/>
<gene>
    <name evidence="4" type="ORF">VJ786_09855</name>
</gene>
<dbReference type="PANTHER" id="PTHR13778">
    <property type="entry name" value="GLYCOSYLTRANSFERASE 8 DOMAIN-CONTAINING PROTEIN"/>
    <property type="match status" value="1"/>
</dbReference>
<dbReference type="PANTHER" id="PTHR13778:SF47">
    <property type="entry name" value="LIPOPOLYSACCHARIDE 1,3-GALACTOSYLTRANSFERASE"/>
    <property type="match status" value="1"/>
</dbReference>
<keyword evidence="3" id="KW-0479">Metal-binding</keyword>
<evidence type="ECO:0000256" key="1">
    <source>
        <dbReference type="ARBA" id="ARBA00022676"/>
    </source>
</evidence>
<dbReference type="InterPro" id="IPR029044">
    <property type="entry name" value="Nucleotide-diphossugar_trans"/>
</dbReference>